<evidence type="ECO:0000256" key="1">
    <source>
        <dbReference type="SAM" id="MobiDB-lite"/>
    </source>
</evidence>
<keyword evidence="4" id="KW-1185">Reference proteome</keyword>
<feature type="region of interest" description="Disordered" evidence="1">
    <location>
        <begin position="1"/>
        <end position="25"/>
    </location>
</feature>
<evidence type="ECO:0000313" key="3">
    <source>
        <dbReference type="EMBL" id="KAJ8438616.1"/>
    </source>
</evidence>
<name>A0A9Q1GPW3_9CARY</name>
<accession>A0A9Q1GPW3</accession>
<sequence>MAASSSSTADGRVRSDGASDHNLANFSTMTRLAEESVAKKSRVEARVFTEGSPVACGMDWGSLWDPPVVGDPQAERSPDCRCWAHPSTSLSFEEGALALKVLEADVVAASHSSSTRGHLRRPRFNNPTTGFLLRGANNGACMKEKFSDHLSIRKSYTEG</sequence>
<proteinExistence type="predicted"/>
<comment type="caution">
    <text evidence="2">The sequence shown here is derived from an EMBL/GenBank/DDBJ whole genome shotgun (WGS) entry which is preliminary data.</text>
</comment>
<organism evidence="2 4">
    <name type="scientific">Carnegiea gigantea</name>
    <dbReference type="NCBI Taxonomy" id="171969"/>
    <lineage>
        <taxon>Eukaryota</taxon>
        <taxon>Viridiplantae</taxon>
        <taxon>Streptophyta</taxon>
        <taxon>Embryophyta</taxon>
        <taxon>Tracheophyta</taxon>
        <taxon>Spermatophyta</taxon>
        <taxon>Magnoliopsida</taxon>
        <taxon>eudicotyledons</taxon>
        <taxon>Gunneridae</taxon>
        <taxon>Pentapetalae</taxon>
        <taxon>Caryophyllales</taxon>
        <taxon>Cactineae</taxon>
        <taxon>Cactaceae</taxon>
        <taxon>Cactoideae</taxon>
        <taxon>Echinocereeae</taxon>
        <taxon>Carnegiea</taxon>
    </lineage>
</organism>
<reference evidence="2" key="1">
    <citation type="submission" date="2022-04" db="EMBL/GenBank/DDBJ databases">
        <title>Carnegiea gigantea Genome sequencing and assembly v2.</title>
        <authorList>
            <person name="Copetti D."/>
            <person name="Sanderson M.J."/>
            <person name="Burquez A."/>
            <person name="Wojciechowski M.F."/>
        </authorList>
    </citation>
    <scope>NUCLEOTIDE SEQUENCE</scope>
    <source>
        <strain evidence="2">SGP5-SGP5p</strain>
        <tissue evidence="2">Aerial part</tissue>
    </source>
</reference>
<dbReference type="EMBL" id="JAKOGI010000247">
    <property type="protein sequence ID" value="KAJ8438616.1"/>
    <property type="molecule type" value="Genomic_DNA"/>
</dbReference>
<protein>
    <submittedName>
        <fullName evidence="2">Uncharacterized protein</fullName>
    </submittedName>
</protein>
<dbReference type="AlphaFoldDB" id="A0A9Q1GPW3"/>
<dbReference type="EMBL" id="JAKOGI010001622">
    <property type="protein sequence ID" value="KAJ8424706.1"/>
    <property type="molecule type" value="Genomic_DNA"/>
</dbReference>
<evidence type="ECO:0000313" key="4">
    <source>
        <dbReference type="Proteomes" id="UP001153076"/>
    </source>
</evidence>
<evidence type="ECO:0000313" key="2">
    <source>
        <dbReference type="EMBL" id="KAJ8424706.1"/>
    </source>
</evidence>
<gene>
    <name evidence="3" type="ORF">Cgig2_017954</name>
    <name evidence="2" type="ORF">Cgig2_025455</name>
</gene>
<dbReference type="Proteomes" id="UP001153076">
    <property type="component" value="Unassembled WGS sequence"/>
</dbReference>